<dbReference type="GO" id="GO:0016887">
    <property type="term" value="F:ATP hydrolysis activity"/>
    <property type="evidence" value="ECO:0007669"/>
    <property type="project" value="InterPro"/>
</dbReference>
<comment type="similarity">
    <text evidence="1">Belongs to the ABC transporter superfamily. Ycf16 family.</text>
</comment>
<proteinExistence type="inferred from homology"/>
<dbReference type="SMART" id="SM00382">
    <property type="entry name" value="AAA"/>
    <property type="match status" value="1"/>
</dbReference>
<reference evidence="5 6" key="1">
    <citation type="journal article" date="2016" name="Nat. Commun.">
        <title>Thousands of microbial genomes shed light on interconnected biogeochemical processes in an aquifer system.</title>
        <authorList>
            <person name="Anantharaman K."/>
            <person name="Brown C.T."/>
            <person name="Hug L.A."/>
            <person name="Sharon I."/>
            <person name="Castelle C.J."/>
            <person name="Probst A.J."/>
            <person name="Thomas B.C."/>
            <person name="Singh A."/>
            <person name="Wilkins M.J."/>
            <person name="Karaoz U."/>
            <person name="Brodie E.L."/>
            <person name="Williams K.H."/>
            <person name="Hubbard S.S."/>
            <person name="Banfield J.F."/>
        </authorList>
    </citation>
    <scope>NUCLEOTIDE SEQUENCE [LARGE SCALE GENOMIC DNA]</scope>
</reference>
<dbReference type="GO" id="GO:0005524">
    <property type="term" value="F:ATP binding"/>
    <property type="evidence" value="ECO:0007669"/>
    <property type="project" value="UniProtKB-KW"/>
</dbReference>
<gene>
    <name evidence="5" type="ORF">A3J15_02980</name>
</gene>
<dbReference type="InterPro" id="IPR027417">
    <property type="entry name" value="P-loop_NTPase"/>
</dbReference>
<protein>
    <submittedName>
        <fullName evidence="5">Fe-S cluster assembly ATPase SufC</fullName>
    </submittedName>
</protein>
<evidence type="ECO:0000313" key="5">
    <source>
        <dbReference type="EMBL" id="OGK56784.1"/>
    </source>
</evidence>
<keyword evidence="2" id="KW-0547">Nucleotide-binding</keyword>
<evidence type="ECO:0000256" key="3">
    <source>
        <dbReference type="ARBA" id="ARBA00022840"/>
    </source>
</evidence>
<keyword evidence="3" id="KW-0067">ATP-binding</keyword>
<dbReference type="Gene3D" id="3.40.50.300">
    <property type="entry name" value="P-loop containing nucleotide triphosphate hydrolases"/>
    <property type="match status" value="1"/>
</dbReference>
<dbReference type="EMBL" id="MGAY01000024">
    <property type="protein sequence ID" value="OGK56784.1"/>
    <property type="molecule type" value="Genomic_DNA"/>
</dbReference>
<evidence type="ECO:0000256" key="1">
    <source>
        <dbReference type="ARBA" id="ARBA00006216"/>
    </source>
</evidence>
<dbReference type="Pfam" id="PF00005">
    <property type="entry name" value="ABC_tran"/>
    <property type="match status" value="1"/>
</dbReference>
<dbReference type="AlphaFoldDB" id="A0A1F7JMF0"/>
<dbReference type="STRING" id="1802074.A3J15_02980"/>
<evidence type="ECO:0000259" key="4">
    <source>
        <dbReference type="PROSITE" id="PS50893"/>
    </source>
</evidence>
<dbReference type="PANTHER" id="PTHR43204:SF1">
    <property type="entry name" value="ABC TRANSPORTER I FAMILY MEMBER 6, CHLOROPLASTIC"/>
    <property type="match status" value="1"/>
</dbReference>
<dbReference type="SUPFAM" id="SSF52540">
    <property type="entry name" value="P-loop containing nucleoside triphosphate hydrolases"/>
    <property type="match status" value="1"/>
</dbReference>
<dbReference type="PANTHER" id="PTHR43204">
    <property type="entry name" value="ABC TRANSPORTER I FAMILY MEMBER 6, CHLOROPLASTIC"/>
    <property type="match status" value="1"/>
</dbReference>
<sequence length="248" mass="27999">MLKITNLSVFINKKKVLDRINFEFEQGKTYCIMGPNGSGKSTLAMAIMGHPVYSLDKHSKIEFENENINDLATHKRAMKGIFMSFQAPWSLSGVNIYQLVRFAMNNSLDPKSARKQIISDAKKLVISEELLSRSLNENFSGGEKKKMEVLQASLLNPKFMIFDEIDTGVDVDSMRTIAKFIKDDLKKKGNTLVLITHYNRILKYLKPDKVLVLIAGKLVKVGDFKLAEKIEKEGYDKIGSKSQVSSNK</sequence>
<comment type="caution">
    <text evidence="5">The sequence shown here is derived from an EMBL/GenBank/DDBJ whole genome shotgun (WGS) entry which is preliminary data.</text>
</comment>
<dbReference type="InterPro" id="IPR017871">
    <property type="entry name" value="ABC_transporter-like_CS"/>
</dbReference>
<name>A0A1F7JMF0_9BACT</name>
<evidence type="ECO:0000256" key="2">
    <source>
        <dbReference type="ARBA" id="ARBA00022741"/>
    </source>
</evidence>
<evidence type="ECO:0000313" key="6">
    <source>
        <dbReference type="Proteomes" id="UP000176376"/>
    </source>
</evidence>
<dbReference type="NCBIfam" id="TIGR01978">
    <property type="entry name" value="sufC"/>
    <property type="match status" value="1"/>
</dbReference>
<dbReference type="CDD" id="cd03217">
    <property type="entry name" value="ABC_FeS_Assembly"/>
    <property type="match status" value="1"/>
</dbReference>
<dbReference type="InterPro" id="IPR003439">
    <property type="entry name" value="ABC_transporter-like_ATP-bd"/>
</dbReference>
<organism evidence="5 6">
    <name type="scientific">Candidatus Roizmanbacteria bacterium RIFCSPLOWO2_02_FULL_38_10</name>
    <dbReference type="NCBI Taxonomy" id="1802074"/>
    <lineage>
        <taxon>Bacteria</taxon>
        <taxon>Candidatus Roizmaniibacteriota</taxon>
    </lineage>
</organism>
<dbReference type="InterPro" id="IPR010230">
    <property type="entry name" value="FeS-cluster_ATPase_SufC"/>
</dbReference>
<dbReference type="PROSITE" id="PS50893">
    <property type="entry name" value="ABC_TRANSPORTER_2"/>
    <property type="match status" value="1"/>
</dbReference>
<accession>A0A1F7JMF0</accession>
<dbReference type="PROSITE" id="PS00211">
    <property type="entry name" value="ABC_TRANSPORTER_1"/>
    <property type="match status" value="1"/>
</dbReference>
<dbReference type="InterPro" id="IPR003593">
    <property type="entry name" value="AAA+_ATPase"/>
</dbReference>
<dbReference type="Proteomes" id="UP000176376">
    <property type="component" value="Unassembled WGS sequence"/>
</dbReference>
<feature type="domain" description="ABC transporter" evidence="4">
    <location>
        <begin position="2"/>
        <end position="240"/>
    </location>
</feature>